<dbReference type="EMBL" id="LC625835">
    <property type="protein sequence ID" value="BCU03313.1"/>
    <property type="molecule type" value="Genomic_DNA"/>
</dbReference>
<reference evidence="2" key="1">
    <citation type="submission" date="2021-04" db="EMBL/GenBank/DDBJ databases">
        <title>Draft Genome Sequence of Pandoravirus japonicus, Isolated from the Sabaishi River of Niigata, Japan.</title>
        <authorList>
            <person name="Hosokawa N."/>
            <person name="Takahashi H."/>
            <person name="Aoki K."/>
            <person name="Takemura M."/>
        </authorList>
    </citation>
    <scope>NUCLEOTIDE SEQUENCE</scope>
</reference>
<feature type="compositionally biased region" description="Basic residues" evidence="1">
    <location>
        <begin position="89"/>
        <end position="98"/>
    </location>
</feature>
<dbReference type="Proteomes" id="UP001253637">
    <property type="component" value="Segment"/>
</dbReference>
<evidence type="ECO:0000313" key="2">
    <source>
        <dbReference type="EMBL" id="BCU03313.1"/>
    </source>
</evidence>
<name>A0A811BN55_9VIRU</name>
<organism evidence="2 3">
    <name type="scientific">Pandoravirus japonicus</name>
    <dbReference type="NCBI Taxonomy" id="2823154"/>
    <lineage>
        <taxon>Viruses</taxon>
        <taxon>Pandoravirus</taxon>
    </lineage>
</organism>
<sequence>MATLSFFLHSGRSAWVFFFSLGLVVHRWSRASRARPRVPGFLSDRWGPQYRRAIGTKEMPGFFLPFLESRWPYLVWSTTDKGKLDDRHKKERHRRRSQISRASKKQDKTLARMQVACPRRHHPVFFSSFSVR</sequence>
<feature type="region of interest" description="Disordered" evidence="1">
    <location>
        <begin position="81"/>
        <end position="107"/>
    </location>
</feature>
<accession>A0A811BN55</accession>
<evidence type="ECO:0000313" key="3">
    <source>
        <dbReference type="Proteomes" id="UP001253637"/>
    </source>
</evidence>
<evidence type="ECO:0000256" key="1">
    <source>
        <dbReference type="SAM" id="MobiDB-lite"/>
    </source>
</evidence>
<protein>
    <submittedName>
        <fullName evidence="2">Uncharacterized protein</fullName>
    </submittedName>
</protein>
<proteinExistence type="predicted"/>